<sequence length="347" mass="37899">MATTHAPPSGEDNISDPSAIAYISPSDEPTPTDKAGADARKANSQDPAHVMNFGNLSLGHPLASHQEVFLADLRVHVHGLAEIEGSTKPVAVVLLAHGWANKAAQMGAMASGLIGESRRPGATHDLLVVCLDQRNHGQRRVNPKCMPSYRDAMRPADMLTVVQGGVQDYTMVMDFLPSYLWPTDERTVDRWMVSGVSMGGHVMWRILRSDPRVRVGVPIISIPPERLGTLLTIASEREGLLGTKEKPHPRGVREGYAEPTAPGAYRGKKILCLYGSADAMVPYALGKNKLREIMQENRGDVQFWIQPDMGHVCSQEMVKKAADWFWEYGLAPEADAVWRGVPAAANL</sequence>
<evidence type="ECO:0000313" key="2">
    <source>
        <dbReference type="EMBL" id="EKD03358.1"/>
    </source>
</evidence>
<name>K1W389_TRIAC</name>
<dbReference type="PANTHER" id="PTHR47381">
    <property type="entry name" value="ALPHA/BETA-HYDROLASES SUPERFAMILY PROTEIN"/>
    <property type="match status" value="1"/>
</dbReference>
<protein>
    <recommendedName>
        <fullName evidence="4">AB hydrolase-1 domain-containing protein</fullName>
    </recommendedName>
</protein>
<evidence type="ECO:0000256" key="1">
    <source>
        <dbReference type="SAM" id="MobiDB-lite"/>
    </source>
</evidence>
<dbReference type="EMBL" id="AMBO01000256">
    <property type="protein sequence ID" value="EKD03358.1"/>
    <property type="molecule type" value="Genomic_DNA"/>
</dbReference>
<organism evidence="2 3">
    <name type="scientific">Trichosporon asahii var. asahii (strain CBS 8904)</name>
    <name type="common">Yeast</name>
    <dbReference type="NCBI Taxonomy" id="1220162"/>
    <lineage>
        <taxon>Eukaryota</taxon>
        <taxon>Fungi</taxon>
        <taxon>Dikarya</taxon>
        <taxon>Basidiomycota</taxon>
        <taxon>Agaricomycotina</taxon>
        <taxon>Tremellomycetes</taxon>
        <taxon>Trichosporonales</taxon>
        <taxon>Trichosporonaceae</taxon>
        <taxon>Trichosporon</taxon>
    </lineage>
</organism>
<dbReference type="Proteomes" id="UP000006757">
    <property type="component" value="Unassembled WGS sequence"/>
</dbReference>
<dbReference type="SUPFAM" id="SSF53474">
    <property type="entry name" value="alpha/beta-Hydrolases"/>
    <property type="match status" value="1"/>
</dbReference>
<dbReference type="PANTHER" id="PTHR47381:SF3">
    <property type="entry name" value="ALPHA_BETA-HYDROLASES SUPERFAMILY PROTEIN"/>
    <property type="match status" value="1"/>
</dbReference>
<dbReference type="eggNOG" id="ENOG502S162">
    <property type="taxonomic scope" value="Eukaryota"/>
</dbReference>
<dbReference type="InParanoid" id="K1W389"/>
<keyword evidence="3" id="KW-1185">Reference proteome</keyword>
<dbReference type="InterPro" id="IPR029058">
    <property type="entry name" value="AB_hydrolase_fold"/>
</dbReference>
<accession>K1W389</accession>
<dbReference type="OMA" id="NHGSRKV"/>
<gene>
    <name evidence="2" type="ORF">A1Q2_02338</name>
</gene>
<dbReference type="HOGENOM" id="CLU_048444_2_1_1"/>
<reference evidence="2 3" key="1">
    <citation type="journal article" date="2012" name="Eukaryot. Cell">
        <title>Genome sequence of the Trichosporon asahii environmental strain CBS 8904.</title>
        <authorList>
            <person name="Yang R.Y."/>
            <person name="Li H.T."/>
            <person name="Zhu H."/>
            <person name="Zhou G.P."/>
            <person name="Wang M."/>
            <person name="Wang L."/>
        </authorList>
    </citation>
    <scope>NUCLEOTIDE SEQUENCE [LARGE SCALE GENOMIC DNA]</scope>
    <source>
        <strain evidence="2 3">CBS 8904</strain>
    </source>
</reference>
<comment type="caution">
    <text evidence="2">The sequence shown here is derived from an EMBL/GenBank/DDBJ whole genome shotgun (WGS) entry which is preliminary data.</text>
</comment>
<evidence type="ECO:0000313" key="3">
    <source>
        <dbReference type="Proteomes" id="UP000006757"/>
    </source>
</evidence>
<proteinExistence type="predicted"/>
<dbReference type="Gene3D" id="3.40.50.1820">
    <property type="entry name" value="alpha/beta hydrolase"/>
    <property type="match status" value="1"/>
</dbReference>
<evidence type="ECO:0008006" key="4">
    <source>
        <dbReference type="Google" id="ProtNLM"/>
    </source>
</evidence>
<feature type="region of interest" description="Disordered" evidence="1">
    <location>
        <begin position="1"/>
        <end position="44"/>
    </location>
</feature>
<dbReference type="AlphaFoldDB" id="K1W389"/>
<dbReference type="OrthoDB" id="2152248at2759"/>
<dbReference type="STRING" id="1220162.K1W389"/>